<dbReference type="InterPro" id="IPR053043">
    <property type="entry name" value="Ras-cAMP_regulatory"/>
</dbReference>
<dbReference type="GO" id="GO:0005737">
    <property type="term" value="C:cytoplasm"/>
    <property type="evidence" value="ECO:0007669"/>
    <property type="project" value="TreeGrafter"/>
</dbReference>
<evidence type="ECO:0000313" key="4">
    <source>
        <dbReference type="EMBL" id="ODQ76357.1"/>
    </source>
</evidence>
<proteinExistence type="predicted"/>
<feature type="compositionally biased region" description="Polar residues" evidence="1">
    <location>
        <begin position="472"/>
        <end position="486"/>
    </location>
</feature>
<dbReference type="PANTHER" id="PTHR28014">
    <property type="entry name" value="NEGATIVE REGULATOR OF RAS-CAMP PATHWAY"/>
    <property type="match status" value="1"/>
</dbReference>
<feature type="region of interest" description="Disordered" evidence="1">
    <location>
        <begin position="361"/>
        <end position="394"/>
    </location>
</feature>
<dbReference type="InterPro" id="IPR021711">
    <property type="entry name" value="DUF3295"/>
</dbReference>
<feature type="domain" description="DUF3295" evidence="3">
    <location>
        <begin position="261"/>
        <end position="782"/>
    </location>
</feature>
<dbReference type="Pfam" id="PF11702">
    <property type="entry name" value="DUF3295"/>
    <property type="match status" value="1"/>
</dbReference>
<feature type="region of interest" description="Disordered" evidence="1">
    <location>
        <begin position="252"/>
        <end position="292"/>
    </location>
</feature>
<organism evidence="4 5">
    <name type="scientific">Lipomyces starkeyi NRRL Y-11557</name>
    <dbReference type="NCBI Taxonomy" id="675824"/>
    <lineage>
        <taxon>Eukaryota</taxon>
        <taxon>Fungi</taxon>
        <taxon>Dikarya</taxon>
        <taxon>Ascomycota</taxon>
        <taxon>Saccharomycotina</taxon>
        <taxon>Lipomycetes</taxon>
        <taxon>Lipomycetales</taxon>
        <taxon>Lipomycetaceae</taxon>
        <taxon>Lipomyces</taxon>
    </lineage>
</organism>
<reference evidence="4 5" key="1">
    <citation type="journal article" date="2016" name="Proc. Natl. Acad. Sci. U.S.A.">
        <title>Comparative genomics of biotechnologically important yeasts.</title>
        <authorList>
            <person name="Riley R."/>
            <person name="Haridas S."/>
            <person name="Wolfe K.H."/>
            <person name="Lopes M.R."/>
            <person name="Hittinger C.T."/>
            <person name="Goeker M."/>
            <person name="Salamov A.A."/>
            <person name="Wisecaver J.H."/>
            <person name="Long T.M."/>
            <person name="Calvey C.H."/>
            <person name="Aerts A.L."/>
            <person name="Barry K.W."/>
            <person name="Choi C."/>
            <person name="Clum A."/>
            <person name="Coughlan A.Y."/>
            <person name="Deshpande S."/>
            <person name="Douglass A.P."/>
            <person name="Hanson S.J."/>
            <person name="Klenk H.-P."/>
            <person name="LaButti K.M."/>
            <person name="Lapidus A."/>
            <person name="Lindquist E.A."/>
            <person name="Lipzen A.M."/>
            <person name="Meier-Kolthoff J.P."/>
            <person name="Ohm R.A."/>
            <person name="Otillar R.P."/>
            <person name="Pangilinan J.L."/>
            <person name="Peng Y."/>
            <person name="Rokas A."/>
            <person name="Rosa C.A."/>
            <person name="Scheuner C."/>
            <person name="Sibirny A.A."/>
            <person name="Slot J.C."/>
            <person name="Stielow J.B."/>
            <person name="Sun H."/>
            <person name="Kurtzman C.P."/>
            <person name="Blackwell M."/>
            <person name="Grigoriev I.V."/>
            <person name="Jeffries T.W."/>
        </authorList>
    </citation>
    <scope>NUCLEOTIDE SEQUENCE [LARGE SCALE GENOMIC DNA]</scope>
    <source>
        <strain evidence="4 5">NRRL Y-11557</strain>
    </source>
</reference>
<dbReference type="Proteomes" id="UP000094385">
    <property type="component" value="Unassembled WGS sequence"/>
</dbReference>
<feature type="region of interest" description="Disordered" evidence="1">
    <location>
        <begin position="612"/>
        <end position="652"/>
    </location>
</feature>
<evidence type="ECO:0000259" key="3">
    <source>
        <dbReference type="Pfam" id="PF11702"/>
    </source>
</evidence>
<dbReference type="PANTHER" id="PTHR28014:SF1">
    <property type="entry name" value="NEGATIVE REGULATOR OF RAS-CAMP PATHWAY"/>
    <property type="match status" value="1"/>
</dbReference>
<evidence type="ECO:0000256" key="1">
    <source>
        <dbReference type="SAM" id="MobiDB-lite"/>
    </source>
</evidence>
<gene>
    <name evidence="4" type="ORF">LIPSTDRAFT_130427</name>
</gene>
<dbReference type="STRING" id="675824.A0A1E3QH83"/>
<dbReference type="AlphaFoldDB" id="A0A1E3QH83"/>
<feature type="compositionally biased region" description="Polar residues" evidence="1">
    <location>
        <begin position="166"/>
        <end position="182"/>
    </location>
</feature>
<feature type="compositionally biased region" description="Low complexity" evidence="1">
    <location>
        <begin position="252"/>
        <end position="273"/>
    </location>
</feature>
<dbReference type="EMBL" id="KV454289">
    <property type="protein sequence ID" value="ODQ76357.1"/>
    <property type="molecule type" value="Genomic_DNA"/>
</dbReference>
<name>A0A1E3QH83_LIPST</name>
<feature type="region of interest" description="Disordered" evidence="1">
    <location>
        <begin position="164"/>
        <end position="184"/>
    </location>
</feature>
<dbReference type="GO" id="GO:0000122">
    <property type="term" value="P:negative regulation of transcription by RNA polymerase II"/>
    <property type="evidence" value="ECO:0007669"/>
    <property type="project" value="TreeGrafter"/>
</dbReference>
<protein>
    <submittedName>
        <fullName evidence="4">Uncharacterized protein</fullName>
    </submittedName>
</protein>
<accession>A0A1E3QH83</accession>
<feature type="region of interest" description="Disordered" evidence="1">
    <location>
        <begin position="454"/>
        <end position="568"/>
    </location>
</feature>
<feature type="compositionally biased region" description="Low complexity" evidence="1">
    <location>
        <begin position="622"/>
        <end position="643"/>
    </location>
</feature>
<dbReference type="GO" id="GO:0031930">
    <property type="term" value="P:mitochondria-nucleus signaling pathway"/>
    <property type="evidence" value="ECO:0007669"/>
    <property type="project" value="TreeGrafter"/>
</dbReference>
<evidence type="ECO:0000259" key="2">
    <source>
        <dbReference type="Pfam" id="PF08550"/>
    </source>
</evidence>
<dbReference type="Pfam" id="PF08550">
    <property type="entry name" value="GATA_AreA"/>
    <property type="match status" value="1"/>
</dbReference>
<feature type="compositionally biased region" description="Acidic residues" evidence="1">
    <location>
        <begin position="521"/>
        <end position="554"/>
    </location>
</feature>
<dbReference type="InterPro" id="IPR013860">
    <property type="entry name" value="AreA_GATA"/>
</dbReference>
<feature type="domain" description="Nitrogen regulatory protein areA GATA-like" evidence="2">
    <location>
        <begin position="213"/>
        <end position="240"/>
    </location>
</feature>
<dbReference type="OrthoDB" id="5054775at2759"/>
<feature type="region of interest" description="Disordered" evidence="1">
    <location>
        <begin position="103"/>
        <end position="137"/>
    </location>
</feature>
<feature type="compositionally biased region" description="Polar residues" evidence="1">
    <location>
        <begin position="612"/>
        <end position="621"/>
    </location>
</feature>
<evidence type="ECO:0000313" key="5">
    <source>
        <dbReference type="Proteomes" id="UP000094385"/>
    </source>
</evidence>
<keyword evidence="5" id="KW-1185">Reference proteome</keyword>
<dbReference type="GO" id="GO:0006808">
    <property type="term" value="P:regulation of nitrogen utilization"/>
    <property type="evidence" value="ECO:0007669"/>
    <property type="project" value="TreeGrafter"/>
</dbReference>
<sequence length="782" mass="86157">MRHSEQWNRCSVRTTRHSPACSCRRVNFLEQFTRIGRIEPIAYKTDTQFTAQWTDLRWLRWGFSSRQQLTPMWRCIVATDRQRVGTATRISAVTWGKRVCGAQHMTRSNQSRARDWPSGAHATKPPPKIVQRPPTSAARKKNSIILLLSSSSLSRPLPSSLNLSSHLTATSPSPSPIRSSATMPPKLKDPFLSLAVDNISKLDTSDAENLFSIWTVFSKCAENLENGRRLENLSWRLWNREAFVANNAVHSSSKSASCSPCPDLSSSVESASSDQHAHAPKSSRPPMQKSNTTDRFQRVIETFNIAQDEHWKALRSEQLAQQQKQKSLIANTEIARSALIAPKQQPSVSVTAQKPVAVDIPIQKQPLPRPAYTSDSESDSDRHLSRAAPSSTSIVRGFSPSAISVHSVRSELFMAPPRSQPQPVSKNDSASGFAARVAARNAGAKKKMFFIESSPSESDGFGESVSPAGNGMATTGQTSNLRSSFSGKKPPPAASSAFGANGGHKRTSFRDEVVTIPSSGEIEDDEDDDIEDDDEDMVSESAIDDAESDWDSVDESGPPSFDERSFFVREERPMITSRPSILSTLLHTEPDRATLATVGSRSTPAIAATYAQQNSSRSSKIQQQLLQQQQQQQQMASSRRASATAHHNQPAVVPIPEHAIPSESVRRENRSSKLTMATEPVVVPVTASSVSIASKLQPALSPRSTRRNMLATELSESLRRNLLWERQQKNVTTAALLKRRHTSHDVANLTHYPEPSRVAAGSSFSDRAEFDHTEFGYHARGW</sequence>